<dbReference type="SUPFAM" id="SSF57756">
    <property type="entry name" value="Retrovirus zinc finger-like domains"/>
    <property type="match status" value="1"/>
</dbReference>
<dbReference type="Gene3D" id="4.10.60.10">
    <property type="entry name" value="Zinc finger, CCHC-type"/>
    <property type="match status" value="1"/>
</dbReference>
<keyword evidence="2" id="KW-0863">Zinc-finger</keyword>
<dbReference type="Pfam" id="PF00076">
    <property type="entry name" value="RRM_1"/>
    <property type="match status" value="1"/>
</dbReference>
<dbReference type="Gene3D" id="3.30.70.330">
    <property type="match status" value="1"/>
</dbReference>
<reference evidence="5" key="1">
    <citation type="submission" date="2014-08" db="EMBL/GenBank/DDBJ databases">
        <authorList>
            <person name="Murali S."/>
            <person name="Richards S."/>
            <person name="Bandaranaike D."/>
            <person name="Bellair M."/>
            <person name="Blankenburg K."/>
            <person name="Chao H."/>
            <person name="Dinh H."/>
            <person name="Doddapaneni H."/>
            <person name="Dugan-Rocha S."/>
            <person name="Elkadiri S."/>
            <person name="Gnanaolivu R."/>
            <person name="Hughes D."/>
            <person name="Lee S."/>
            <person name="Li M."/>
            <person name="Ming W."/>
            <person name="Munidasa M."/>
            <person name="Muniz J."/>
            <person name="Nguyen L."/>
            <person name="Osuji N."/>
            <person name="Pu L.-L."/>
            <person name="Puazo M."/>
            <person name="Skinner E."/>
            <person name="Qu C."/>
            <person name="Quiroz J."/>
            <person name="Raj R."/>
            <person name="Weissenberger G."/>
            <person name="Xin Y."/>
            <person name="Zou X."/>
            <person name="Han Y."/>
            <person name="Worley K."/>
            <person name="Muzny D."/>
            <person name="Gibbs R."/>
        </authorList>
    </citation>
    <scope>NUCLEOTIDE SEQUENCE</scope>
    <source>
        <strain evidence="5">HAZT.00-mixed</strain>
        <tissue evidence="5">Whole organism</tissue>
    </source>
</reference>
<dbReference type="FunFam" id="4.10.60.10:FF:000009">
    <property type="entry name" value="Zinc finger CCHC-type and RNA-binding motif-containing protein 1"/>
    <property type="match status" value="1"/>
</dbReference>
<dbReference type="GO" id="GO:0005689">
    <property type="term" value="C:U12-type spliceosomal complex"/>
    <property type="evidence" value="ECO:0007669"/>
    <property type="project" value="InterPro"/>
</dbReference>
<feature type="region of interest" description="Disordered" evidence="3">
    <location>
        <begin position="154"/>
        <end position="209"/>
    </location>
</feature>
<dbReference type="Proteomes" id="UP000711488">
    <property type="component" value="Unassembled WGS sequence"/>
</dbReference>
<dbReference type="AlphaFoldDB" id="A0A6A0H216"/>
<dbReference type="Pfam" id="PF00098">
    <property type="entry name" value="zf-CCHC"/>
    <property type="match status" value="1"/>
</dbReference>
<dbReference type="PROSITE" id="PS50158">
    <property type="entry name" value="ZF_CCHC"/>
    <property type="match status" value="1"/>
</dbReference>
<dbReference type="EMBL" id="JQDR03008729">
    <property type="protein sequence ID" value="KAA0196744.1"/>
    <property type="molecule type" value="Genomic_DNA"/>
</dbReference>
<evidence type="ECO:0000256" key="3">
    <source>
        <dbReference type="SAM" id="MobiDB-lite"/>
    </source>
</evidence>
<protein>
    <recommendedName>
        <fullName evidence="4">CCHC-type domain-containing protein</fullName>
    </recommendedName>
</protein>
<name>A0A6A0H216_HYAAZ</name>
<feature type="compositionally biased region" description="Acidic residues" evidence="3">
    <location>
        <begin position="189"/>
        <end position="205"/>
    </location>
</feature>
<dbReference type="InterPro" id="IPR001878">
    <property type="entry name" value="Znf_CCHC"/>
</dbReference>
<dbReference type="SUPFAM" id="SSF54928">
    <property type="entry name" value="RNA-binding domain, RBD"/>
    <property type="match status" value="1"/>
</dbReference>
<dbReference type="GO" id="GO:0008270">
    <property type="term" value="F:zinc ion binding"/>
    <property type="evidence" value="ECO:0007669"/>
    <property type="project" value="UniProtKB-KW"/>
</dbReference>
<sequence length="258" mass="28754">MGASPQDTDQENPGNSESLEQPVPPCIDSSELQVPRRARSITFYADDVWVQELQQLGHGPFLGLRRLQVTIVRDKVTRKSMGTAFLLYLTRTEALACVSAVNKTELMGRTLTAAMAKDNGRAAEFIKRKEYPDKSRCYECGELGHLSYSCPKNALGAREPPKKKRKIKKGKIPVSKVNRTDKSKVSEKDQEDGDEDSDGDFEDESLSGAIRYSQELREAEQFLAGSREVTAAACSKSSVIKKQSYKPSSYFSDEEELE</sequence>
<feature type="region of interest" description="Disordered" evidence="3">
    <location>
        <begin position="237"/>
        <end position="258"/>
    </location>
</feature>
<dbReference type="PANTHER" id="PTHR46259:SF1">
    <property type="entry name" value="ZINC FINGER CCHC-TYPE AND RNA-BINDING MOTIF-CONTAINING PROTEIN 1"/>
    <property type="match status" value="1"/>
</dbReference>
<organism evidence="5">
    <name type="scientific">Hyalella azteca</name>
    <name type="common">Amphipod</name>
    <dbReference type="NCBI Taxonomy" id="294128"/>
    <lineage>
        <taxon>Eukaryota</taxon>
        <taxon>Metazoa</taxon>
        <taxon>Ecdysozoa</taxon>
        <taxon>Arthropoda</taxon>
        <taxon>Crustacea</taxon>
        <taxon>Multicrustacea</taxon>
        <taxon>Malacostraca</taxon>
        <taxon>Eumalacostraca</taxon>
        <taxon>Peracarida</taxon>
        <taxon>Amphipoda</taxon>
        <taxon>Senticaudata</taxon>
        <taxon>Talitrida</taxon>
        <taxon>Talitroidea</taxon>
        <taxon>Hyalellidae</taxon>
        <taxon>Hyalella</taxon>
    </lineage>
</organism>
<dbReference type="InterPro" id="IPR036875">
    <property type="entry name" value="Znf_CCHC_sf"/>
</dbReference>
<feature type="compositionally biased region" description="Basic residues" evidence="3">
    <location>
        <begin position="161"/>
        <end position="171"/>
    </location>
</feature>
<evidence type="ECO:0000313" key="5">
    <source>
        <dbReference type="EMBL" id="KAA0196744.1"/>
    </source>
</evidence>
<gene>
    <name evidence="5" type="ORF">HAZT_HAZT003874</name>
</gene>
<feature type="compositionally biased region" description="Basic and acidic residues" evidence="3">
    <location>
        <begin position="178"/>
        <end position="188"/>
    </location>
</feature>
<keyword evidence="2" id="KW-0862">Zinc</keyword>
<dbReference type="SMART" id="SM00343">
    <property type="entry name" value="ZnF_C2HC"/>
    <property type="match status" value="1"/>
</dbReference>
<accession>A0A6A0H216</accession>
<keyword evidence="2" id="KW-0479">Metal-binding</keyword>
<feature type="compositionally biased region" description="Polar residues" evidence="3">
    <location>
        <begin position="1"/>
        <end position="19"/>
    </location>
</feature>
<reference evidence="5" key="2">
    <citation type="journal article" date="2018" name="Environ. Sci. Technol.">
        <title>The Toxicogenome of Hyalella azteca: A Model for Sediment Ecotoxicology and Evolutionary Toxicology.</title>
        <authorList>
            <person name="Poynton H.C."/>
            <person name="Hasenbein S."/>
            <person name="Benoit J.B."/>
            <person name="Sepulveda M.S."/>
            <person name="Poelchau M.F."/>
            <person name="Hughes D.S.T."/>
            <person name="Murali S.C."/>
            <person name="Chen S."/>
            <person name="Glastad K.M."/>
            <person name="Goodisman M.A.D."/>
            <person name="Werren J.H."/>
            <person name="Vineis J.H."/>
            <person name="Bowen J.L."/>
            <person name="Friedrich M."/>
            <person name="Jones J."/>
            <person name="Robertson H.M."/>
            <person name="Feyereisen R."/>
            <person name="Mechler-Hickson A."/>
            <person name="Mathers N."/>
            <person name="Lee C.E."/>
            <person name="Colbourne J.K."/>
            <person name="Biales A."/>
            <person name="Johnston J.S."/>
            <person name="Wellborn G.A."/>
            <person name="Rosendale A.J."/>
            <person name="Cridge A.G."/>
            <person name="Munoz-Torres M.C."/>
            <person name="Bain P.A."/>
            <person name="Manny A.R."/>
            <person name="Major K.M."/>
            <person name="Lambert F.N."/>
            <person name="Vulpe C.D."/>
            <person name="Tuck P."/>
            <person name="Blalock B.J."/>
            <person name="Lin Y.Y."/>
            <person name="Smith M.E."/>
            <person name="Ochoa-Acuna H."/>
            <person name="Chen M.M."/>
            <person name="Childers C.P."/>
            <person name="Qu J."/>
            <person name="Dugan S."/>
            <person name="Lee S.L."/>
            <person name="Chao H."/>
            <person name="Dinh H."/>
            <person name="Han Y."/>
            <person name="Doddapaneni H."/>
            <person name="Worley K.C."/>
            <person name="Muzny D.M."/>
            <person name="Gibbs R.A."/>
            <person name="Richards S."/>
        </authorList>
    </citation>
    <scope>NUCLEOTIDE SEQUENCE</scope>
    <source>
        <strain evidence="5">HAZT.00-mixed</strain>
        <tissue evidence="5">Whole organism</tissue>
    </source>
</reference>
<reference evidence="5" key="3">
    <citation type="submission" date="2019-06" db="EMBL/GenBank/DDBJ databases">
        <authorList>
            <person name="Poynton C."/>
            <person name="Hasenbein S."/>
            <person name="Benoit J.B."/>
            <person name="Sepulveda M.S."/>
            <person name="Poelchau M.F."/>
            <person name="Murali S.C."/>
            <person name="Chen S."/>
            <person name="Glastad K.M."/>
            <person name="Werren J.H."/>
            <person name="Vineis J.H."/>
            <person name="Bowen J.L."/>
            <person name="Friedrich M."/>
            <person name="Jones J."/>
            <person name="Robertson H.M."/>
            <person name="Feyereisen R."/>
            <person name="Mechler-Hickson A."/>
            <person name="Mathers N."/>
            <person name="Lee C.E."/>
            <person name="Colbourne J.K."/>
            <person name="Biales A."/>
            <person name="Johnston J.S."/>
            <person name="Wellborn G.A."/>
            <person name="Rosendale A.J."/>
            <person name="Cridge A.G."/>
            <person name="Munoz-Torres M.C."/>
            <person name="Bain P.A."/>
            <person name="Manny A.R."/>
            <person name="Major K.M."/>
            <person name="Lambert F.N."/>
            <person name="Vulpe C.D."/>
            <person name="Tuck P."/>
            <person name="Blalock B.J."/>
            <person name="Lin Y.-Y."/>
            <person name="Smith M.E."/>
            <person name="Ochoa-Acuna H."/>
            <person name="Chen M.-J.M."/>
            <person name="Childers C.P."/>
            <person name="Qu J."/>
            <person name="Dugan S."/>
            <person name="Lee S.L."/>
            <person name="Chao H."/>
            <person name="Dinh H."/>
            <person name="Han Y."/>
            <person name="Doddapaneni H."/>
            <person name="Worley K.C."/>
            <person name="Muzny D.M."/>
            <person name="Gibbs R.A."/>
            <person name="Richards S."/>
        </authorList>
    </citation>
    <scope>NUCLEOTIDE SEQUENCE</scope>
    <source>
        <strain evidence="5">HAZT.00-mixed</strain>
        <tissue evidence="5">Whole organism</tissue>
    </source>
</reference>
<keyword evidence="1" id="KW-0694">RNA-binding</keyword>
<dbReference type="GO" id="GO:0000398">
    <property type="term" value="P:mRNA splicing, via spliceosome"/>
    <property type="evidence" value="ECO:0007669"/>
    <property type="project" value="InterPro"/>
</dbReference>
<evidence type="ECO:0000256" key="2">
    <source>
        <dbReference type="PROSITE-ProRule" id="PRU00047"/>
    </source>
</evidence>
<dbReference type="InterPro" id="IPR044598">
    <property type="entry name" value="ZCRB1"/>
</dbReference>
<dbReference type="InterPro" id="IPR035979">
    <property type="entry name" value="RBD_domain_sf"/>
</dbReference>
<proteinExistence type="predicted"/>
<dbReference type="GO" id="GO:0003723">
    <property type="term" value="F:RNA binding"/>
    <property type="evidence" value="ECO:0007669"/>
    <property type="project" value="UniProtKB-KW"/>
</dbReference>
<feature type="compositionally biased region" description="Polar residues" evidence="3">
    <location>
        <begin position="237"/>
        <end position="251"/>
    </location>
</feature>
<evidence type="ECO:0000259" key="4">
    <source>
        <dbReference type="PROSITE" id="PS50158"/>
    </source>
</evidence>
<feature type="domain" description="CCHC-type" evidence="4">
    <location>
        <begin position="136"/>
        <end position="152"/>
    </location>
</feature>
<dbReference type="InterPro" id="IPR000504">
    <property type="entry name" value="RRM_dom"/>
</dbReference>
<dbReference type="InterPro" id="IPR012677">
    <property type="entry name" value="Nucleotide-bd_a/b_plait_sf"/>
</dbReference>
<evidence type="ECO:0000256" key="1">
    <source>
        <dbReference type="ARBA" id="ARBA00022884"/>
    </source>
</evidence>
<dbReference type="PANTHER" id="PTHR46259">
    <property type="entry name" value="ZINC FINGER CCHC-TYPE AND RNA-BINDING MOTIF-CONTAINING PROTEIN 1"/>
    <property type="match status" value="1"/>
</dbReference>
<comment type="caution">
    <text evidence="5">The sequence shown here is derived from an EMBL/GenBank/DDBJ whole genome shotgun (WGS) entry which is preliminary data.</text>
</comment>
<feature type="region of interest" description="Disordered" evidence="3">
    <location>
        <begin position="1"/>
        <end position="28"/>
    </location>
</feature>